<dbReference type="Proteomes" id="UP000011713">
    <property type="component" value="Unassembled WGS sequence"/>
</dbReference>
<dbReference type="InParanoid" id="M4BFW8"/>
<dbReference type="EMBL" id="JH598219">
    <property type="status" value="NOT_ANNOTATED_CDS"/>
    <property type="molecule type" value="Genomic_DNA"/>
</dbReference>
<organism evidence="1 2">
    <name type="scientific">Hyaloperonospora arabidopsidis (strain Emoy2)</name>
    <name type="common">Downy mildew agent</name>
    <name type="synonym">Peronospora arabidopsidis</name>
    <dbReference type="NCBI Taxonomy" id="559515"/>
    <lineage>
        <taxon>Eukaryota</taxon>
        <taxon>Sar</taxon>
        <taxon>Stramenopiles</taxon>
        <taxon>Oomycota</taxon>
        <taxon>Peronosporomycetes</taxon>
        <taxon>Peronosporales</taxon>
        <taxon>Peronosporaceae</taxon>
        <taxon>Hyaloperonospora</taxon>
    </lineage>
</organism>
<proteinExistence type="predicted"/>
<reference evidence="1" key="2">
    <citation type="submission" date="2015-06" db="UniProtKB">
        <authorList>
            <consortium name="EnsemblProtists"/>
        </authorList>
    </citation>
    <scope>IDENTIFICATION</scope>
    <source>
        <strain evidence="1">Emoy2</strain>
    </source>
</reference>
<dbReference type="VEuPathDB" id="FungiDB:HpaG805188"/>
<name>M4BFW8_HYAAE</name>
<protein>
    <submittedName>
        <fullName evidence="1">Uncharacterized protein</fullName>
    </submittedName>
</protein>
<evidence type="ECO:0000313" key="1">
    <source>
        <dbReference type="EnsemblProtists" id="HpaP805188"/>
    </source>
</evidence>
<evidence type="ECO:0000313" key="2">
    <source>
        <dbReference type="Proteomes" id="UP000011713"/>
    </source>
</evidence>
<dbReference type="AlphaFoldDB" id="M4BFW8"/>
<accession>M4BFW8</accession>
<keyword evidence="2" id="KW-1185">Reference proteome</keyword>
<dbReference type="EnsemblProtists" id="HpaT805188">
    <property type="protein sequence ID" value="HpaP805188"/>
    <property type="gene ID" value="HpaG805188"/>
</dbReference>
<dbReference type="HOGENOM" id="CLU_2228361_0_0_1"/>
<sequence>MCRTFVKKFNFVEHPNAEELLQQLKLTVDLFEVMCGLENNLDLMLYREQLVELRGLPVLGRAGQQPVGCGDARSHNPMVTQREFFVNHSTFARFHVEIWRRRDYTP</sequence>
<reference evidence="2" key="1">
    <citation type="journal article" date="2010" name="Science">
        <title>Signatures of adaptation to obligate biotrophy in the Hyaloperonospora arabidopsidis genome.</title>
        <authorList>
            <person name="Baxter L."/>
            <person name="Tripathy S."/>
            <person name="Ishaque N."/>
            <person name="Boot N."/>
            <person name="Cabral A."/>
            <person name="Kemen E."/>
            <person name="Thines M."/>
            <person name="Ah-Fong A."/>
            <person name="Anderson R."/>
            <person name="Badejoko W."/>
            <person name="Bittner-Eddy P."/>
            <person name="Boore J.L."/>
            <person name="Chibucos M.C."/>
            <person name="Coates M."/>
            <person name="Dehal P."/>
            <person name="Delehaunty K."/>
            <person name="Dong S."/>
            <person name="Downton P."/>
            <person name="Dumas B."/>
            <person name="Fabro G."/>
            <person name="Fronick C."/>
            <person name="Fuerstenberg S.I."/>
            <person name="Fulton L."/>
            <person name="Gaulin E."/>
            <person name="Govers F."/>
            <person name="Hughes L."/>
            <person name="Humphray S."/>
            <person name="Jiang R.H."/>
            <person name="Judelson H."/>
            <person name="Kamoun S."/>
            <person name="Kyung K."/>
            <person name="Meijer H."/>
            <person name="Minx P."/>
            <person name="Morris P."/>
            <person name="Nelson J."/>
            <person name="Phuntumart V."/>
            <person name="Qutob D."/>
            <person name="Rehmany A."/>
            <person name="Rougon-Cardoso A."/>
            <person name="Ryden P."/>
            <person name="Torto-Alalibo T."/>
            <person name="Studholme D."/>
            <person name="Wang Y."/>
            <person name="Win J."/>
            <person name="Wood J."/>
            <person name="Clifton S.W."/>
            <person name="Rogers J."/>
            <person name="Van den Ackerveken G."/>
            <person name="Jones J.D."/>
            <person name="McDowell J.M."/>
            <person name="Beynon J."/>
            <person name="Tyler B.M."/>
        </authorList>
    </citation>
    <scope>NUCLEOTIDE SEQUENCE [LARGE SCALE GENOMIC DNA]</scope>
    <source>
        <strain evidence="2">Emoy2</strain>
    </source>
</reference>